<dbReference type="Proteomes" id="UP000642748">
    <property type="component" value="Unassembled WGS sequence"/>
</dbReference>
<dbReference type="RefSeq" id="WP_203919844.1">
    <property type="nucleotide sequence ID" value="NZ_BONZ01000041.1"/>
</dbReference>
<comment type="caution">
    <text evidence="2">The sequence shown here is derived from an EMBL/GenBank/DDBJ whole genome shotgun (WGS) entry which is preliminary data.</text>
</comment>
<proteinExistence type="predicted"/>
<evidence type="ECO:0000313" key="3">
    <source>
        <dbReference type="Proteomes" id="UP000642748"/>
    </source>
</evidence>
<feature type="compositionally biased region" description="Basic and acidic residues" evidence="1">
    <location>
        <begin position="101"/>
        <end position="122"/>
    </location>
</feature>
<evidence type="ECO:0000256" key="1">
    <source>
        <dbReference type="SAM" id="MobiDB-lite"/>
    </source>
</evidence>
<keyword evidence="3" id="KW-1185">Reference proteome</keyword>
<name>A0A8J3QUW9_9ACTN</name>
<sequence>MSERVIICVPIGDRAAQLRVTDFATRRGYEVVGIVDSTPEGIAAGWRLAWSGAADVVLVDHVGNIPGDLAPRLEAVPADLNRRPVDVMAFRNAGGRPRVLPRPDRSPAAEPSDLDRPRILPR</sequence>
<feature type="region of interest" description="Disordered" evidence="1">
    <location>
        <begin position="94"/>
        <end position="122"/>
    </location>
</feature>
<gene>
    <name evidence="2" type="ORF">Raf01_44220</name>
</gene>
<accession>A0A8J3QUW9</accession>
<organism evidence="2 3">
    <name type="scientific">Rugosimonospora africana</name>
    <dbReference type="NCBI Taxonomy" id="556532"/>
    <lineage>
        <taxon>Bacteria</taxon>
        <taxon>Bacillati</taxon>
        <taxon>Actinomycetota</taxon>
        <taxon>Actinomycetes</taxon>
        <taxon>Micromonosporales</taxon>
        <taxon>Micromonosporaceae</taxon>
        <taxon>Rugosimonospora</taxon>
    </lineage>
</organism>
<dbReference type="EMBL" id="BONZ01000041">
    <property type="protein sequence ID" value="GIH16250.1"/>
    <property type="molecule type" value="Genomic_DNA"/>
</dbReference>
<protein>
    <submittedName>
        <fullName evidence="2">Uncharacterized protein</fullName>
    </submittedName>
</protein>
<dbReference type="AlphaFoldDB" id="A0A8J3QUW9"/>
<reference evidence="2" key="1">
    <citation type="submission" date="2021-01" db="EMBL/GenBank/DDBJ databases">
        <title>Whole genome shotgun sequence of Rugosimonospora africana NBRC 104875.</title>
        <authorList>
            <person name="Komaki H."/>
            <person name="Tamura T."/>
        </authorList>
    </citation>
    <scope>NUCLEOTIDE SEQUENCE</scope>
    <source>
        <strain evidence="2">NBRC 104875</strain>
    </source>
</reference>
<evidence type="ECO:0000313" key="2">
    <source>
        <dbReference type="EMBL" id="GIH16250.1"/>
    </source>
</evidence>